<dbReference type="AlphaFoldDB" id="A0A814MML6"/>
<name>A0A814MML6_9BILA</name>
<dbReference type="Proteomes" id="UP000663879">
    <property type="component" value="Unassembled WGS sequence"/>
</dbReference>
<sequence>MDPDSTRTNLRSLLTNKGLSISELPHCGLVRMVCAKGSCGTLAILCETLRIGGIERDSNEELHKKSVENDKESKRKSKSFNDKRHKIRNSTFKVGDSVLHKWRRFNKSDTLYDPDPYVIKSVNGSMITITRGGKELTRNSSFLKKYNTPSNFDRSQSETKEDLKGEQVMEKSESSVEGNYEKEPEGSETD</sequence>
<reference evidence="2" key="1">
    <citation type="submission" date="2021-02" db="EMBL/GenBank/DDBJ databases">
        <authorList>
            <person name="Nowell W R."/>
        </authorList>
    </citation>
    <scope>NUCLEOTIDE SEQUENCE</scope>
    <source>
        <strain evidence="2">Ploen Becks lab</strain>
    </source>
</reference>
<feature type="compositionally biased region" description="Basic and acidic residues" evidence="1">
    <location>
        <begin position="62"/>
        <end position="73"/>
    </location>
</feature>
<accession>A0A814MML6</accession>
<keyword evidence="3" id="KW-1185">Reference proteome</keyword>
<dbReference type="OrthoDB" id="10068564at2759"/>
<evidence type="ECO:0000313" key="3">
    <source>
        <dbReference type="Proteomes" id="UP000663879"/>
    </source>
</evidence>
<evidence type="ECO:0000313" key="2">
    <source>
        <dbReference type="EMBL" id="CAF1080731.1"/>
    </source>
</evidence>
<comment type="caution">
    <text evidence="2">The sequence shown here is derived from an EMBL/GenBank/DDBJ whole genome shotgun (WGS) entry which is preliminary data.</text>
</comment>
<feature type="compositionally biased region" description="Basic residues" evidence="1">
    <location>
        <begin position="74"/>
        <end position="84"/>
    </location>
</feature>
<evidence type="ECO:0000256" key="1">
    <source>
        <dbReference type="SAM" id="MobiDB-lite"/>
    </source>
</evidence>
<feature type="compositionally biased region" description="Polar residues" evidence="1">
    <location>
        <begin position="140"/>
        <end position="154"/>
    </location>
</feature>
<feature type="region of interest" description="Disordered" evidence="1">
    <location>
        <begin position="62"/>
        <end position="84"/>
    </location>
</feature>
<feature type="region of interest" description="Disordered" evidence="1">
    <location>
        <begin position="140"/>
        <end position="190"/>
    </location>
</feature>
<dbReference type="EMBL" id="CAJNOC010006566">
    <property type="protein sequence ID" value="CAF1080731.1"/>
    <property type="molecule type" value="Genomic_DNA"/>
</dbReference>
<feature type="compositionally biased region" description="Basic and acidic residues" evidence="1">
    <location>
        <begin position="155"/>
        <end position="190"/>
    </location>
</feature>
<proteinExistence type="predicted"/>
<protein>
    <submittedName>
        <fullName evidence="2">Uncharacterized protein</fullName>
    </submittedName>
</protein>
<organism evidence="2 3">
    <name type="scientific">Brachionus calyciflorus</name>
    <dbReference type="NCBI Taxonomy" id="104777"/>
    <lineage>
        <taxon>Eukaryota</taxon>
        <taxon>Metazoa</taxon>
        <taxon>Spiralia</taxon>
        <taxon>Gnathifera</taxon>
        <taxon>Rotifera</taxon>
        <taxon>Eurotatoria</taxon>
        <taxon>Monogononta</taxon>
        <taxon>Pseudotrocha</taxon>
        <taxon>Ploima</taxon>
        <taxon>Brachionidae</taxon>
        <taxon>Brachionus</taxon>
    </lineage>
</organism>
<gene>
    <name evidence="2" type="ORF">OXX778_LOCUS20180</name>
</gene>